<comment type="caution">
    <text evidence="2">The sequence shown here is derived from an EMBL/GenBank/DDBJ whole genome shotgun (WGS) entry which is preliminary data.</text>
</comment>
<dbReference type="EMBL" id="MJEH01000011">
    <property type="protein sequence ID" value="OEH93578.1"/>
    <property type="molecule type" value="Genomic_DNA"/>
</dbReference>
<evidence type="ECO:0000256" key="1">
    <source>
        <dbReference type="SAM" id="Phobius"/>
    </source>
</evidence>
<keyword evidence="3" id="KW-1185">Reference proteome</keyword>
<dbReference type="RefSeq" id="WP_069716481.1">
    <property type="nucleotide sequence ID" value="NZ_MJEH01000011.1"/>
</dbReference>
<evidence type="ECO:0000313" key="3">
    <source>
        <dbReference type="Proteomes" id="UP000095209"/>
    </source>
</evidence>
<dbReference type="Proteomes" id="UP000095209">
    <property type="component" value="Unassembled WGS sequence"/>
</dbReference>
<dbReference type="OrthoDB" id="2326035at2"/>
<keyword evidence="1" id="KW-1133">Transmembrane helix</keyword>
<dbReference type="Pfam" id="PF12669">
    <property type="entry name" value="FeoB_associated"/>
    <property type="match status" value="1"/>
</dbReference>
<sequence length="59" mass="6606">MIVNIVLGSLIIGYASFMFVRFIKRSSKGKCESCSTTCEVQCAHNSNQKNEFVKKDVKS</sequence>
<name>A0A1E5LHP2_9BACI</name>
<keyword evidence="1" id="KW-0472">Membrane</keyword>
<evidence type="ECO:0000313" key="2">
    <source>
        <dbReference type="EMBL" id="OEH93578.1"/>
    </source>
</evidence>
<dbReference type="AlphaFoldDB" id="A0A1E5LHP2"/>
<gene>
    <name evidence="2" type="ORF">BFG57_00910</name>
</gene>
<reference evidence="2 3" key="1">
    <citation type="submission" date="2016-08" db="EMBL/GenBank/DDBJ databases">
        <title>Genome of Bacillus solimangrovi GH2-4.</title>
        <authorList>
            <person name="Lim S."/>
            <person name="Kim B.-C."/>
        </authorList>
    </citation>
    <scope>NUCLEOTIDE SEQUENCE [LARGE SCALE GENOMIC DNA]</scope>
    <source>
        <strain evidence="2 3">GH2-4</strain>
    </source>
</reference>
<feature type="transmembrane region" description="Helical" evidence="1">
    <location>
        <begin position="6"/>
        <end position="23"/>
    </location>
</feature>
<dbReference type="STRING" id="1305675.BFG57_00910"/>
<protein>
    <submittedName>
        <fullName evidence="2">Uncharacterized protein</fullName>
    </submittedName>
</protein>
<organism evidence="2 3">
    <name type="scientific">Bacillus solimangrovi</name>
    <dbReference type="NCBI Taxonomy" id="1305675"/>
    <lineage>
        <taxon>Bacteria</taxon>
        <taxon>Bacillati</taxon>
        <taxon>Bacillota</taxon>
        <taxon>Bacilli</taxon>
        <taxon>Bacillales</taxon>
        <taxon>Bacillaceae</taxon>
        <taxon>Bacillus</taxon>
    </lineage>
</organism>
<keyword evidence="1" id="KW-0812">Transmembrane</keyword>
<proteinExistence type="predicted"/>
<accession>A0A1E5LHP2</accession>